<dbReference type="PROSITE" id="PS50943">
    <property type="entry name" value="HTH_CROC1"/>
    <property type="match status" value="1"/>
</dbReference>
<reference evidence="3" key="1">
    <citation type="submission" date="2020-08" db="EMBL/GenBank/DDBJ databases">
        <title>Genomic Encyclopedia of Type Strains, Phase IV (KMG-IV): sequencing the most valuable type-strain genomes for metagenomic binning, comparative biology and taxonomic classification.</title>
        <authorList>
            <person name="Goeker M."/>
        </authorList>
    </citation>
    <scope>NUCLEOTIDE SEQUENCE [LARGE SCALE GENOMIC DNA]</scope>
    <source>
        <strain evidence="3">DSM 105720</strain>
    </source>
</reference>
<evidence type="ECO:0000313" key="4">
    <source>
        <dbReference type="Proteomes" id="UP000560658"/>
    </source>
</evidence>
<keyword evidence="4" id="KW-1185">Reference proteome</keyword>
<dbReference type="InterPro" id="IPR001387">
    <property type="entry name" value="Cro/C1-type_HTH"/>
</dbReference>
<evidence type="ECO:0000313" key="3">
    <source>
        <dbReference type="EMBL" id="MBB4044919.1"/>
    </source>
</evidence>
<dbReference type="SUPFAM" id="SSF47413">
    <property type="entry name" value="lambda repressor-like DNA-binding domains"/>
    <property type="match status" value="1"/>
</dbReference>
<dbReference type="Pfam" id="PF01381">
    <property type="entry name" value="HTH_3"/>
    <property type="match status" value="1"/>
</dbReference>
<dbReference type="PANTHER" id="PTHR46558">
    <property type="entry name" value="TRACRIPTIONAL REGULATORY PROTEIN-RELATED-RELATED"/>
    <property type="match status" value="1"/>
</dbReference>
<dbReference type="GO" id="GO:0003677">
    <property type="term" value="F:DNA binding"/>
    <property type="evidence" value="ECO:0007669"/>
    <property type="project" value="UniProtKB-KW"/>
</dbReference>
<dbReference type="EMBL" id="JACIER010000011">
    <property type="protein sequence ID" value="MBB4044919.1"/>
    <property type="molecule type" value="Genomic_DNA"/>
</dbReference>
<dbReference type="Proteomes" id="UP000560658">
    <property type="component" value="Unassembled WGS sequence"/>
</dbReference>
<comment type="caution">
    <text evidence="3">The sequence shown here is derived from an EMBL/GenBank/DDBJ whole genome shotgun (WGS) entry which is preliminary data.</text>
</comment>
<dbReference type="PANTHER" id="PTHR46558:SF11">
    <property type="entry name" value="HTH-TYPE TRANSCRIPTIONAL REGULATOR XRE"/>
    <property type="match status" value="1"/>
</dbReference>
<protein>
    <submittedName>
        <fullName evidence="3">Transcriptional regulator with XRE-family HTH domain</fullName>
    </submittedName>
</protein>
<organism evidence="3 4">
    <name type="scientific">Bacteroides reticulotermitis</name>
    <dbReference type="NCBI Taxonomy" id="1133319"/>
    <lineage>
        <taxon>Bacteria</taxon>
        <taxon>Pseudomonadati</taxon>
        <taxon>Bacteroidota</taxon>
        <taxon>Bacteroidia</taxon>
        <taxon>Bacteroidales</taxon>
        <taxon>Bacteroidaceae</taxon>
        <taxon>Bacteroides</taxon>
    </lineage>
</organism>
<dbReference type="RefSeq" id="WP_221240142.1">
    <property type="nucleotide sequence ID" value="NZ_JACIER010000011.1"/>
</dbReference>
<gene>
    <name evidence="3" type="ORF">GGR06_002721</name>
</gene>
<dbReference type="Gene3D" id="1.10.260.40">
    <property type="entry name" value="lambda repressor-like DNA-binding domains"/>
    <property type="match status" value="1"/>
</dbReference>
<dbReference type="SMART" id="SM00530">
    <property type="entry name" value="HTH_XRE"/>
    <property type="match status" value="1"/>
</dbReference>
<keyword evidence="1" id="KW-0238">DNA-binding</keyword>
<evidence type="ECO:0000259" key="2">
    <source>
        <dbReference type="PROSITE" id="PS50943"/>
    </source>
</evidence>
<feature type="domain" description="HTH cro/C1-type" evidence="2">
    <location>
        <begin position="8"/>
        <end position="62"/>
    </location>
</feature>
<dbReference type="CDD" id="cd00093">
    <property type="entry name" value="HTH_XRE"/>
    <property type="match status" value="1"/>
</dbReference>
<dbReference type="InterPro" id="IPR010982">
    <property type="entry name" value="Lambda_DNA-bd_dom_sf"/>
</dbReference>
<evidence type="ECO:0000256" key="1">
    <source>
        <dbReference type="ARBA" id="ARBA00023125"/>
    </source>
</evidence>
<name>A0A840D285_9BACE</name>
<sequence>MEHIGKNIRKIREEKGYTQQEVADLISMHRSNYSRVETGDRDLSIEAINKIAQFFHMLSTSW</sequence>
<dbReference type="AlphaFoldDB" id="A0A840D285"/>
<accession>A0A840D285</accession>
<proteinExistence type="predicted"/>